<feature type="transmembrane region" description="Helical" evidence="1">
    <location>
        <begin position="139"/>
        <end position="162"/>
    </location>
</feature>
<reference evidence="4 5" key="3">
    <citation type="submission" date="2017-09" db="EMBL/GenBank/DDBJ databases">
        <title>Tripartite evolution among Lactobacillus johnsonii, Lactobacillus taiwanensis, Lactobacillus reuteri and their rodent host.</title>
        <authorList>
            <person name="Wang T."/>
            <person name="Knowles S."/>
            <person name="Cheng C."/>
        </authorList>
    </citation>
    <scope>NUCLEOTIDE SEQUENCE [LARGE SCALE GENOMIC DNA]</scope>
    <source>
        <strain evidence="3 4">609q</strain>
        <strain evidence="2 5">609u</strain>
    </source>
</reference>
<evidence type="ECO:0000313" key="5">
    <source>
        <dbReference type="Proteomes" id="UP000216316"/>
    </source>
</evidence>
<dbReference type="EMBL" id="NGNX01000022">
    <property type="protein sequence ID" value="OYR91469.1"/>
    <property type="molecule type" value="Genomic_DNA"/>
</dbReference>
<keyword evidence="1" id="KW-1133">Transmembrane helix</keyword>
<evidence type="ECO:0008006" key="6">
    <source>
        <dbReference type="Google" id="ProtNLM"/>
    </source>
</evidence>
<feature type="transmembrane region" description="Helical" evidence="1">
    <location>
        <begin position="109"/>
        <end position="127"/>
    </location>
</feature>
<dbReference type="Proteomes" id="UP000215828">
    <property type="component" value="Unassembled WGS sequence"/>
</dbReference>
<dbReference type="InterPro" id="IPR021697">
    <property type="entry name" value="DUF3278"/>
</dbReference>
<dbReference type="EMBL" id="NGNV01000022">
    <property type="protein sequence ID" value="OYR87996.1"/>
    <property type="molecule type" value="Genomic_DNA"/>
</dbReference>
<dbReference type="RefSeq" id="WP_057719089.1">
    <property type="nucleotide sequence ID" value="NZ_JANKAW010000004.1"/>
</dbReference>
<gene>
    <name evidence="2" type="ORF">CBF53_05625</name>
    <name evidence="3" type="ORF">CBF70_06315</name>
</gene>
<name>A0A256LDF7_9LACO</name>
<feature type="transmembrane region" description="Helical" evidence="1">
    <location>
        <begin position="65"/>
        <end position="84"/>
    </location>
</feature>
<evidence type="ECO:0000256" key="1">
    <source>
        <dbReference type="SAM" id="Phobius"/>
    </source>
</evidence>
<keyword evidence="5" id="KW-1185">Reference proteome</keyword>
<dbReference type="AlphaFoldDB" id="A0A256LDF7"/>
<organism evidence="3 4">
    <name type="scientific">Lactobacillus taiwanensis</name>
    <dbReference type="NCBI Taxonomy" id="508451"/>
    <lineage>
        <taxon>Bacteria</taxon>
        <taxon>Bacillati</taxon>
        <taxon>Bacillota</taxon>
        <taxon>Bacilli</taxon>
        <taxon>Lactobacillales</taxon>
        <taxon>Lactobacillaceae</taxon>
        <taxon>Lactobacillus</taxon>
    </lineage>
</organism>
<feature type="transmembrane region" description="Helical" evidence="1">
    <location>
        <begin position="37"/>
        <end position="59"/>
    </location>
</feature>
<evidence type="ECO:0000313" key="4">
    <source>
        <dbReference type="Proteomes" id="UP000215828"/>
    </source>
</evidence>
<comment type="caution">
    <text evidence="3">The sequence shown here is derived from an EMBL/GenBank/DDBJ whole genome shotgun (WGS) entry which is preliminary data.</text>
</comment>
<evidence type="ECO:0000313" key="3">
    <source>
        <dbReference type="EMBL" id="OYR91469.1"/>
    </source>
</evidence>
<protein>
    <recommendedName>
        <fullName evidence="6">DUF3278 domain-containing protein</fullName>
    </recommendedName>
</protein>
<sequence length="172" mass="19824">MEAKETKFEKYMKFWHGISGPLDEQKRQVMNRIGNRAFFIFFLSMDAAFLISMVLFSMYKADVAYLFLSGSFFVMLMAVSLYIMRQSRKAQLTDNEVEKDEVPEAKKAAWVRGMISGAIFGILMLILEFLTSYTDGSWTWIMIPTCLISGVFFGIFMSLIAVHRIKVVKDED</sequence>
<keyword evidence="1" id="KW-0472">Membrane</keyword>
<accession>A0A256LDF7</accession>
<reference evidence="2 5" key="2">
    <citation type="submission" date="2017-05" db="EMBL/GenBank/DDBJ databases">
        <authorList>
            <person name="Lin X.B."/>
            <person name="Stothard P."/>
            <person name="Tasseva G."/>
            <person name="Walter J."/>
        </authorList>
    </citation>
    <scope>NUCLEOTIDE SEQUENCE [LARGE SCALE GENOMIC DNA]</scope>
    <source>
        <strain evidence="2 5">609u</strain>
    </source>
</reference>
<reference evidence="3 4" key="1">
    <citation type="submission" date="2017-04" db="EMBL/GenBank/DDBJ databases">
        <authorList>
            <person name="Afonso C.L."/>
            <person name="Miller P.J."/>
            <person name="Scott M.A."/>
            <person name="Spackman E."/>
            <person name="Goraichik I."/>
            <person name="Dimitrov K.M."/>
            <person name="Suarez D.L."/>
            <person name="Swayne D.E."/>
        </authorList>
    </citation>
    <scope>NUCLEOTIDE SEQUENCE [LARGE SCALE GENOMIC DNA]</scope>
    <source>
        <strain evidence="3 4">609q</strain>
    </source>
</reference>
<proteinExistence type="predicted"/>
<dbReference type="Pfam" id="PF11683">
    <property type="entry name" value="DUF3278"/>
    <property type="match status" value="1"/>
</dbReference>
<dbReference type="Proteomes" id="UP000216316">
    <property type="component" value="Unassembled WGS sequence"/>
</dbReference>
<evidence type="ECO:0000313" key="2">
    <source>
        <dbReference type="EMBL" id="OYR87996.1"/>
    </source>
</evidence>
<keyword evidence="1" id="KW-0812">Transmembrane</keyword>